<sequence length="52" mass="5549">MPLVGRAPVPRFGLRQGDTVRLGSAVIFTSDPDDIHAYPEVLAPPDVHVVAV</sequence>
<evidence type="ECO:0000313" key="2">
    <source>
        <dbReference type="Proteomes" id="UP001183420"/>
    </source>
</evidence>
<accession>A0ABU2M174</accession>
<organism evidence="1 2">
    <name type="scientific">Streptomyces millisiae</name>
    <dbReference type="NCBI Taxonomy" id="3075542"/>
    <lineage>
        <taxon>Bacteria</taxon>
        <taxon>Bacillati</taxon>
        <taxon>Actinomycetota</taxon>
        <taxon>Actinomycetes</taxon>
        <taxon>Kitasatosporales</taxon>
        <taxon>Streptomycetaceae</taxon>
        <taxon>Streptomyces</taxon>
    </lineage>
</organism>
<comment type="caution">
    <text evidence="1">The sequence shown here is derived from an EMBL/GenBank/DDBJ whole genome shotgun (WGS) entry which is preliminary data.</text>
</comment>
<evidence type="ECO:0000313" key="1">
    <source>
        <dbReference type="EMBL" id="MDT0323142.1"/>
    </source>
</evidence>
<keyword evidence="2" id="KW-1185">Reference proteome</keyword>
<dbReference type="EMBL" id="JAVREM010000088">
    <property type="protein sequence ID" value="MDT0323142.1"/>
    <property type="molecule type" value="Genomic_DNA"/>
</dbReference>
<reference evidence="2" key="1">
    <citation type="submission" date="2023-07" db="EMBL/GenBank/DDBJ databases">
        <title>30 novel species of actinomycetes from the DSMZ collection.</title>
        <authorList>
            <person name="Nouioui I."/>
        </authorList>
    </citation>
    <scope>NUCLEOTIDE SEQUENCE [LARGE SCALE GENOMIC DNA]</scope>
    <source>
        <strain evidence="2">DSM 44918</strain>
    </source>
</reference>
<proteinExistence type="predicted"/>
<protein>
    <submittedName>
        <fullName evidence="1">Uncharacterized protein</fullName>
    </submittedName>
</protein>
<dbReference type="Proteomes" id="UP001183420">
    <property type="component" value="Unassembled WGS sequence"/>
</dbReference>
<dbReference type="RefSeq" id="WP_311604196.1">
    <property type="nucleotide sequence ID" value="NZ_JAVREM010000088.1"/>
</dbReference>
<name>A0ABU2M174_9ACTN</name>
<gene>
    <name evidence="1" type="ORF">RNC47_33025</name>
</gene>